<protein>
    <submittedName>
        <fullName evidence="1">Uncharacterized protein</fullName>
    </submittedName>
</protein>
<gene>
    <name evidence="1" type="ORF">OIU85_018998</name>
</gene>
<sequence length="73" mass="7946">MEGYLFHNPCQELLCRQSYNITVTQVGVGTTAIDAEFASPFDSGLVDAACSSVSEKIPGFLLNIVIHHHLPIE</sequence>
<organism evidence="1 2">
    <name type="scientific">Salix viminalis</name>
    <name type="common">Common osier</name>
    <name type="synonym">Basket willow</name>
    <dbReference type="NCBI Taxonomy" id="40686"/>
    <lineage>
        <taxon>Eukaryota</taxon>
        <taxon>Viridiplantae</taxon>
        <taxon>Streptophyta</taxon>
        <taxon>Embryophyta</taxon>
        <taxon>Tracheophyta</taxon>
        <taxon>Spermatophyta</taxon>
        <taxon>Magnoliopsida</taxon>
        <taxon>eudicotyledons</taxon>
        <taxon>Gunneridae</taxon>
        <taxon>Pentapetalae</taxon>
        <taxon>rosids</taxon>
        <taxon>fabids</taxon>
        <taxon>Malpighiales</taxon>
        <taxon>Salicaceae</taxon>
        <taxon>Saliceae</taxon>
        <taxon>Salix</taxon>
    </lineage>
</organism>
<keyword evidence="2" id="KW-1185">Reference proteome</keyword>
<evidence type="ECO:0000313" key="2">
    <source>
        <dbReference type="Proteomes" id="UP001151529"/>
    </source>
</evidence>
<comment type="caution">
    <text evidence="1">The sequence shown here is derived from an EMBL/GenBank/DDBJ whole genome shotgun (WGS) entry which is preliminary data.</text>
</comment>
<reference evidence="1" key="2">
    <citation type="journal article" date="2023" name="Int. J. Mol. Sci.">
        <title>De Novo Assembly and Annotation of 11 Diverse Shrub Willow (Salix) Genomes Reveals Novel Gene Organization in Sex-Linked Regions.</title>
        <authorList>
            <person name="Hyden B."/>
            <person name="Feng K."/>
            <person name="Yates T.B."/>
            <person name="Jawdy S."/>
            <person name="Cereghino C."/>
            <person name="Smart L.B."/>
            <person name="Muchero W."/>
        </authorList>
    </citation>
    <scope>NUCLEOTIDE SEQUENCE [LARGE SCALE GENOMIC DNA]</scope>
    <source>
        <tissue evidence="1">Shoot tip</tissue>
    </source>
</reference>
<dbReference type="AlphaFoldDB" id="A0A9Q0UW84"/>
<name>A0A9Q0UW84_SALVM</name>
<dbReference type="Proteomes" id="UP001151529">
    <property type="component" value="Chromosome 5"/>
</dbReference>
<accession>A0A9Q0UW84</accession>
<evidence type="ECO:0000313" key="1">
    <source>
        <dbReference type="EMBL" id="KAJ6736883.1"/>
    </source>
</evidence>
<reference evidence="1" key="1">
    <citation type="submission" date="2022-11" db="EMBL/GenBank/DDBJ databases">
        <authorList>
            <person name="Hyden B.L."/>
            <person name="Feng K."/>
            <person name="Yates T."/>
            <person name="Jawdy S."/>
            <person name="Smart L.B."/>
            <person name="Muchero W."/>
        </authorList>
    </citation>
    <scope>NUCLEOTIDE SEQUENCE</scope>
    <source>
        <tissue evidence="1">Shoot tip</tissue>
    </source>
</reference>
<proteinExistence type="predicted"/>
<dbReference type="EMBL" id="JAPFFL010000003">
    <property type="protein sequence ID" value="KAJ6736883.1"/>
    <property type="molecule type" value="Genomic_DNA"/>
</dbReference>